<feature type="compositionally biased region" description="Acidic residues" evidence="2">
    <location>
        <begin position="970"/>
        <end position="990"/>
    </location>
</feature>
<dbReference type="PANTHER" id="PTHR46348">
    <property type="entry name" value="DELETED IN LUNG AND ESOPHAGEAL CANCER PROTEIN 1"/>
    <property type="match status" value="1"/>
</dbReference>
<dbReference type="Proteomes" id="UP001470230">
    <property type="component" value="Unassembled WGS sequence"/>
</dbReference>
<accession>A0ABR2K2L5</accession>
<gene>
    <name evidence="3" type="ORF">M9Y10_044102</name>
</gene>
<dbReference type="InterPro" id="IPR033304">
    <property type="entry name" value="DLEC1"/>
</dbReference>
<evidence type="ECO:0000313" key="4">
    <source>
        <dbReference type="Proteomes" id="UP001470230"/>
    </source>
</evidence>
<evidence type="ECO:0000256" key="1">
    <source>
        <dbReference type="SAM" id="Coils"/>
    </source>
</evidence>
<evidence type="ECO:0000256" key="2">
    <source>
        <dbReference type="SAM" id="MobiDB-lite"/>
    </source>
</evidence>
<organism evidence="3 4">
    <name type="scientific">Tritrichomonas musculus</name>
    <dbReference type="NCBI Taxonomy" id="1915356"/>
    <lineage>
        <taxon>Eukaryota</taxon>
        <taxon>Metamonada</taxon>
        <taxon>Parabasalia</taxon>
        <taxon>Tritrichomonadida</taxon>
        <taxon>Tritrichomonadidae</taxon>
        <taxon>Tritrichomonas</taxon>
    </lineage>
</organism>
<feature type="compositionally biased region" description="Polar residues" evidence="2">
    <location>
        <begin position="88"/>
        <end position="101"/>
    </location>
</feature>
<keyword evidence="1" id="KW-0175">Coiled coil</keyword>
<sequence>MSDNWDFSSLLSSWTEKSTNDLEQDNGNNDEFADIQEQMKKELDEIQSQLVLVRSNDPTVLNELNLLSPPKLQTQQFATEQFETQNQIPNQTPSRSSTSLASISNKNKNSISNKSLSNSKLPPLTKSSLGPLPKPKEAMLMKPKRTIVQKIIPKPERIFKATPTELRVVNFTLSKEYVLKFTLQNVSSRTHGFQVNGPKDPAFRFKILENINNSQVRPGLHLTFEVTFIPTEPRDYEGSIIIHPGPDDPSTVIPIRCYRDPPQLVLNDIVDLQATLVHSSISGSFTITNRGGVASFSITSAHGRDDSSSYIDGPFTLIPSQFQLDRGQSIDVKVKFKPTTAGMQKASFEINAQFFPQKFYFITQGLAAVPRLRFKICDDDRLFLPFLPSDANTTRSIEIYNDSDVSYPFYLQIVRPKDSTKSELKVLFPDTKTDSIKSSSPPFIVKPVSGFIGARDTISLNVTFSPKMFAFYRANLVLFANRIPDESGTLGSRKMLTISTEATAGPPQLSIQPPLVLYKDIVPRVSNTQVVEVLNESNLNIKLQWRKSEVISPSPVIFEVNPKQRKSVELCFLFSKCIASLLSNSTMNNSSIFQNNPKIDEKRQCFSNEISFRKNNDENRINSQPSSQNYAINFSPLSKKSSRVNQKEDESIAPQETVANNNNDDDNDNTKVHFDDKIKPNIVASKLKKSLSYKESHAAIAPSPVSTPAHEDQVGRNVSHLVDSMSINVNEINQMSFTFSANIMKPNLIVEPPVLEFGCVLIGQKGIQNIRLINPTECPIGYKITYPQTAEWNIENNSGVIESSLDLAVELKFDKQTTLAEIITINSFWIGENGEQIESLPTSTYDIPVYAVFDKPFLSIEKRVIDIGDIYPTLEYKSRMKIKLLNTFPTDFSFDNYSNVVCLTTRPLSAPKEKEAKEENIVLSNRESAPVTIRSKSQASKKTKTAKNSQRPSTVTLAKHSDRIPPIAENNDDDIIVDNQNDDDNNENNDDLQKTFDVLEYIKTEPVSGRLEYNDSCDIDISSNFCNVGDVAHPFVCNVNGNSYTCAVVAHVHPPKLVLQTPMIDFSSDFRICKRSSSFVIVENECEVSSTVRLEMIDDCNGVFSLDDPSIKEISGKGKVEIPISCYSEIHGDYKGQLKLIVKDSWQRKESIINMHVKALGSFFGFMKHTLGYTIGKDGDFVSFGNKIKVGSEKVIRRITLENFSSDEITVDWSIANFVKGRHYVDVKLDVDDSGLAKIEAVPTEEGAVMDPFKLLSEKTIIEAHNKTVVVVEFTPDKVGEFRGCIAAKSGEFTHSLDLLAIVCD</sequence>
<dbReference type="EMBL" id="JAPFFF010000008">
    <property type="protein sequence ID" value="KAK8884976.1"/>
    <property type="molecule type" value="Genomic_DNA"/>
</dbReference>
<feature type="region of interest" description="Disordered" evidence="2">
    <location>
        <begin position="616"/>
        <end position="673"/>
    </location>
</feature>
<comment type="caution">
    <text evidence="3">The sequence shown here is derived from an EMBL/GenBank/DDBJ whole genome shotgun (WGS) entry which is preliminary data.</text>
</comment>
<evidence type="ECO:0000313" key="3">
    <source>
        <dbReference type="EMBL" id="KAK8884976.1"/>
    </source>
</evidence>
<protein>
    <submittedName>
        <fullName evidence="3">Deleted in lung and esophageal cancer protein 1</fullName>
    </submittedName>
</protein>
<feature type="compositionally biased region" description="Polar residues" evidence="2">
    <location>
        <begin position="621"/>
        <end position="639"/>
    </location>
</feature>
<dbReference type="InterPro" id="IPR013783">
    <property type="entry name" value="Ig-like_fold"/>
</dbReference>
<dbReference type="PANTHER" id="PTHR46348:SF1">
    <property type="entry name" value="DELETED IN LUNG AND ESOPHAGEAL CANCER PROTEIN 1"/>
    <property type="match status" value="1"/>
</dbReference>
<feature type="region of interest" description="Disordered" evidence="2">
    <location>
        <begin position="83"/>
        <end position="136"/>
    </location>
</feature>
<proteinExistence type="predicted"/>
<reference evidence="3 4" key="1">
    <citation type="submission" date="2024-04" db="EMBL/GenBank/DDBJ databases">
        <title>Tritrichomonas musculus Genome.</title>
        <authorList>
            <person name="Alves-Ferreira E."/>
            <person name="Grigg M."/>
            <person name="Lorenzi H."/>
            <person name="Galac M."/>
        </authorList>
    </citation>
    <scope>NUCLEOTIDE SEQUENCE [LARGE SCALE GENOMIC DNA]</scope>
    <source>
        <strain evidence="3 4">EAF2021</strain>
    </source>
</reference>
<feature type="coiled-coil region" evidence="1">
    <location>
        <begin position="29"/>
        <end position="56"/>
    </location>
</feature>
<keyword evidence="4" id="KW-1185">Reference proteome</keyword>
<feature type="region of interest" description="Disordered" evidence="2">
    <location>
        <begin position="925"/>
        <end position="991"/>
    </location>
</feature>
<feature type="compositionally biased region" description="Low complexity" evidence="2">
    <location>
        <begin position="102"/>
        <end position="131"/>
    </location>
</feature>
<dbReference type="Gene3D" id="2.60.40.10">
    <property type="entry name" value="Immunoglobulins"/>
    <property type="match status" value="5"/>
</dbReference>
<dbReference type="NCBIfam" id="NF012200">
    <property type="entry name" value="choice_anch_D"/>
    <property type="match status" value="1"/>
</dbReference>
<name>A0ABR2K2L5_9EUKA</name>
<dbReference type="Pfam" id="PF14874">
    <property type="entry name" value="PapD-like"/>
    <property type="match status" value="1"/>
</dbReference>